<evidence type="ECO:0000256" key="1">
    <source>
        <dbReference type="SAM" id="MobiDB-lite"/>
    </source>
</evidence>
<feature type="transmembrane region" description="Helical" evidence="2">
    <location>
        <begin position="120"/>
        <end position="140"/>
    </location>
</feature>
<comment type="caution">
    <text evidence="3">The sequence shown here is derived from an EMBL/GenBank/DDBJ whole genome shotgun (WGS) entry which is preliminary data.</text>
</comment>
<name>A0A9W7BIV5_9STRA</name>
<keyword evidence="4" id="KW-1185">Reference proteome</keyword>
<keyword evidence="2" id="KW-0812">Transmembrane</keyword>
<feature type="transmembrane region" description="Helical" evidence="2">
    <location>
        <begin position="254"/>
        <end position="272"/>
    </location>
</feature>
<protein>
    <submittedName>
        <fullName evidence="3">Uncharacterized protein</fullName>
    </submittedName>
</protein>
<dbReference type="AlphaFoldDB" id="A0A9W7BIV5"/>
<evidence type="ECO:0000313" key="4">
    <source>
        <dbReference type="Proteomes" id="UP001165085"/>
    </source>
</evidence>
<feature type="transmembrane region" description="Helical" evidence="2">
    <location>
        <begin position="346"/>
        <end position="366"/>
    </location>
</feature>
<feature type="region of interest" description="Disordered" evidence="1">
    <location>
        <begin position="26"/>
        <end position="51"/>
    </location>
</feature>
<gene>
    <name evidence="3" type="ORF">TrST_g550</name>
</gene>
<dbReference type="OrthoDB" id="198631at2759"/>
<organism evidence="3 4">
    <name type="scientific">Triparma strigata</name>
    <dbReference type="NCBI Taxonomy" id="1606541"/>
    <lineage>
        <taxon>Eukaryota</taxon>
        <taxon>Sar</taxon>
        <taxon>Stramenopiles</taxon>
        <taxon>Ochrophyta</taxon>
        <taxon>Bolidophyceae</taxon>
        <taxon>Parmales</taxon>
        <taxon>Triparmaceae</taxon>
        <taxon>Triparma</taxon>
    </lineage>
</organism>
<evidence type="ECO:0000313" key="3">
    <source>
        <dbReference type="EMBL" id="GMH91976.1"/>
    </source>
</evidence>
<proteinExistence type="predicted"/>
<accession>A0A9W7BIV5</accession>
<keyword evidence="2" id="KW-1133">Transmembrane helix</keyword>
<dbReference type="Proteomes" id="UP001165085">
    <property type="component" value="Unassembled WGS sequence"/>
</dbReference>
<reference evidence="4" key="1">
    <citation type="journal article" date="2023" name="Commun. Biol.">
        <title>Genome analysis of Parmales, the sister group of diatoms, reveals the evolutionary specialization of diatoms from phago-mixotrophs to photoautotrophs.</title>
        <authorList>
            <person name="Ban H."/>
            <person name="Sato S."/>
            <person name="Yoshikawa S."/>
            <person name="Yamada K."/>
            <person name="Nakamura Y."/>
            <person name="Ichinomiya M."/>
            <person name="Sato N."/>
            <person name="Blanc-Mathieu R."/>
            <person name="Endo H."/>
            <person name="Kuwata A."/>
            <person name="Ogata H."/>
        </authorList>
    </citation>
    <scope>NUCLEOTIDE SEQUENCE [LARGE SCALE GENOMIC DNA]</scope>
    <source>
        <strain evidence="4">NIES 3701</strain>
    </source>
</reference>
<dbReference type="EMBL" id="BRXY01000393">
    <property type="protein sequence ID" value="GMH91976.1"/>
    <property type="molecule type" value="Genomic_DNA"/>
</dbReference>
<keyword evidence="2" id="KW-0472">Membrane</keyword>
<evidence type="ECO:0000256" key="2">
    <source>
        <dbReference type="SAM" id="Phobius"/>
    </source>
</evidence>
<feature type="transmembrane region" description="Helical" evidence="2">
    <location>
        <begin position="293"/>
        <end position="314"/>
    </location>
</feature>
<sequence length="515" mass="58074">MEWVEYARDQATLAKEIWHDPAVLWTDPDKEEPAGSAGSQATNEDESASEEEIAEKKTTLDYFSNREDAVEAVNKLSYYGLPGTSNSRVRNLIAYIGARHPLLAIFLGSPFDYYTRYRRVAALVGSFALSLTFFLLFSFVNSEFALITCNSGCDLVVPCNRTDLTRQLDAFWEDGSQNMCCQDNCVLWLDANDESHFEFIPDFCQGESYSYDLLGIGIGLEELPPYETHRTEVTVSLFDYSCDGGSQSLATFELLLISTLFYPLDLFLGIIATWGKKNPRLYWNKCTKAVWQFVGASISYCWSLIMLLLALTNVSGSLASENYLPLENEGNSRQTRLFASSFKLLWYMWILWLLKNIPSHCMFYFIKKKHFKEKYPDLVSIEPSEFDKTTTTTTRDDAPSQSSHSQTYELVRRNQGIQPQGALLGSQTLLTLGDIRQQAPPQAPPQVLPHFPPQHPPQLQPQVAAIKQQRAFSVTVPPNCPPGTMMMITPPDSQLTFSCQVPHGVKQGDVFQVII</sequence>